<evidence type="ECO:0000256" key="1">
    <source>
        <dbReference type="ARBA" id="ARBA00001946"/>
    </source>
</evidence>
<accession>A0A5C4T1B4</accession>
<evidence type="ECO:0000256" key="2">
    <source>
        <dbReference type="ARBA" id="ARBA00022801"/>
    </source>
</evidence>
<dbReference type="AlphaFoldDB" id="A0A5C4T1B4"/>
<evidence type="ECO:0000313" key="7">
    <source>
        <dbReference type="Proteomes" id="UP000307943"/>
    </source>
</evidence>
<evidence type="ECO:0000313" key="6">
    <source>
        <dbReference type="EMBL" id="TNJ62892.1"/>
    </source>
</evidence>
<dbReference type="PROSITE" id="PS51462">
    <property type="entry name" value="NUDIX"/>
    <property type="match status" value="1"/>
</dbReference>
<dbReference type="InterPro" id="IPR020476">
    <property type="entry name" value="Nudix_hydrolase"/>
</dbReference>
<dbReference type="OrthoDB" id="9787880at2"/>
<dbReference type="PANTHER" id="PTHR43046:SF12">
    <property type="entry name" value="GDP-MANNOSE MANNOSYL HYDROLASE"/>
    <property type="match status" value="1"/>
</dbReference>
<keyword evidence="2 4" id="KW-0378">Hydrolase</keyword>
<dbReference type="InterPro" id="IPR015797">
    <property type="entry name" value="NUDIX_hydrolase-like_dom_sf"/>
</dbReference>
<dbReference type="InterPro" id="IPR000086">
    <property type="entry name" value="NUDIX_hydrolase_dom"/>
</dbReference>
<protein>
    <submittedName>
        <fullName evidence="6">NUDIX hydrolase</fullName>
    </submittedName>
</protein>
<dbReference type="Proteomes" id="UP000307943">
    <property type="component" value="Unassembled WGS sequence"/>
</dbReference>
<dbReference type="RefSeq" id="WP_139605576.1">
    <property type="nucleotide sequence ID" value="NZ_VDCQ01000051.1"/>
</dbReference>
<comment type="cofactor">
    <cofactor evidence="1">
        <name>Mg(2+)</name>
        <dbReference type="ChEBI" id="CHEBI:18420"/>
    </cofactor>
</comment>
<reference evidence="6 7" key="1">
    <citation type="submission" date="2019-05" db="EMBL/GenBank/DDBJ databases">
        <title>We sequenced the genome of Paenibacillus hemerocallicola KCTC 33185 for further insight into its adaptation and study the phylogeny of Paenibacillus.</title>
        <authorList>
            <person name="Narsing Rao M.P."/>
        </authorList>
    </citation>
    <scope>NUCLEOTIDE SEQUENCE [LARGE SCALE GENOMIC DNA]</scope>
    <source>
        <strain evidence="6 7">KCTC 33185</strain>
    </source>
</reference>
<evidence type="ECO:0000256" key="3">
    <source>
        <dbReference type="ARBA" id="ARBA00022842"/>
    </source>
</evidence>
<dbReference type="GO" id="GO:0016787">
    <property type="term" value="F:hydrolase activity"/>
    <property type="evidence" value="ECO:0007669"/>
    <property type="project" value="UniProtKB-KW"/>
</dbReference>
<dbReference type="PROSITE" id="PS00893">
    <property type="entry name" value="NUDIX_BOX"/>
    <property type="match status" value="1"/>
</dbReference>
<evidence type="ECO:0000256" key="4">
    <source>
        <dbReference type="RuleBase" id="RU003476"/>
    </source>
</evidence>
<proteinExistence type="inferred from homology"/>
<keyword evidence="7" id="KW-1185">Reference proteome</keyword>
<keyword evidence="3" id="KW-0460">Magnesium</keyword>
<dbReference type="PRINTS" id="PR00502">
    <property type="entry name" value="NUDIXFAMILY"/>
</dbReference>
<dbReference type="Gene3D" id="3.90.79.10">
    <property type="entry name" value="Nucleoside Triphosphate Pyrophosphohydrolase"/>
    <property type="match status" value="1"/>
</dbReference>
<dbReference type="PANTHER" id="PTHR43046">
    <property type="entry name" value="GDP-MANNOSE MANNOSYL HYDROLASE"/>
    <property type="match status" value="1"/>
</dbReference>
<name>A0A5C4T1B4_9BACL</name>
<dbReference type="Pfam" id="PF00293">
    <property type="entry name" value="NUDIX"/>
    <property type="match status" value="1"/>
</dbReference>
<dbReference type="SUPFAM" id="SSF55811">
    <property type="entry name" value="Nudix"/>
    <property type="match status" value="1"/>
</dbReference>
<feature type="domain" description="Nudix hydrolase" evidence="5">
    <location>
        <begin position="2"/>
        <end position="139"/>
    </location>
</feature>
<dbReference type="InterPro" id="IPR020084">
    <property type="entry name" value="NUDIX_hydrolase_CS"/>
</dbReference>
<comment type="caution">
    <text evidence="6">The sequence shown here is derived from an EMBL/GenBank/DDBJ whole genome shotgun (WGS) entry which is preliminary data.</text>
</comment>
<organism evidence="6 7">
    <name type="scientific">Paenibacillus hemerocallicola</name>
    <dbReference type="NCBI Taxonomy" id="1172614"/>
    <lineage>
        <taxon>Bacteria</taxon>
        <taxon>Bacillati</taxon>
        <taxon>Bacillota</taxon>
        <taxon>Bacilli</taxon>
        <taxon>Bacillales</taxon>
        <taxon>Paenibacillaceae</taxon>
        <taxon>Paenibacillus</taxon>
    </lineage>
</organism>
<comment type="similarity">
    <text evidence="4">Belongs to the Nudix hydrolase family.</text>
</comment>
<sequence>MKRVDVASTLIFDSARQNIVMVHNRKGESAYWSLPGGAVEPGETLEQAAIRETKEESGLDVEIAGLHSVREVYFAGSRQHALLFTFYARVIGGQLEVCDPDGDIVDVRWLTVQEANELTPYLPERLSPHDTRVAPYFFQGTR</sequence>
<gene>
    <name evidence="6" type="ORF">FE784_28100</name>
</gene>
<dbReference type="EMBL" id="VDCQ01000051">
    <property type="protein sequence ID" value="TNJ62892.1"/>
    <property type="molecule type" value="Genomic_DNA"/>
</dbReference>
<dbReference type="CDD" id="cd02883">
    <property type="entry name" value="NUDIX_Hydrolase"/>
    <property type="match status" value="1"/>
</dbReference>
<evidence type="ECO:0000259" key="5">
    <source>
        <dbReference type="PROSITE" id="PS51462"/>
    </source>
</evidence>